<organism evidence="3">
    <name type="scientific">Hymenolepis diminuta</name>
    <name type="common">Rat tapeworm</name>
    <dbReference type="NCBI Taxonomy" id="6216"/>
    <lineage>
        <taxon>Eukaryota</taxon>
        <taxon>Metazoa</taxon>
        <taxon>Spiralia</taxon>
        <taxon>Lophotrochozoa</taxon>
        <taxon>Platyhelminthes</taxon>
        <taxon>Cestoda</taxon>
        <taxon>Eucestoda</taxon>
        <taxon>Cyclophyllidea</taxon>
        <taxon>Hymenolepididae</taxon>
        <taxon>Hymenolepis</taxon>
    </lineage>
</organism>
<dbReference type="InterPro" id="IPR050951">
    <property type="entry name" value="Retrovirus_Pol_polyprotein"/>
</dbReference>
<dbReference type="Gene3D" id="3.30.420.10">
    <property type="entry name" value="Ribonuclease H-like superfamily/Ribonuclease H"/>
    <property type="match status" value="1"/>
</dbReference>
<proteinExistence type="predicted"/>
<dbReference type="InterPro" id="IPR036397">
    <property type="entry name" value="RNaseH_sf"/>
</dbReference>
<evidence type="ECO:0000313" key="1">
    <source>
        <dbReference type="EMBL" id="VDL51187.1"/>
    </source>
</evidence>
<dbReference type="PANTHER" id="PTHR37984">
    <property type="entry name" value="PROTEIN CBG26694"/>
    <property type="match status" value="1"/>
</dbReference>
<dbReference type="EMBL" id="UYSG01001795">
    <property type="protein sequence ID" value="VDL51187.1"/>
    <property type="molecule type" value="Genomic_DNA"/>
</dbReference>
<reference evidence="1 2" key="2">
    <citation type="submission" date="2018-11" db="EMBL/GenBank/DDBJ databases">
        <authorList>
            <consortium name="Pathogen Informatics"/>
        </authorList>
    </citation>
    <scope>NUCLEOTIDE SEQUENCE [LARGE SCALE GENOMIC DNA]</scope>
</reference>
<dbReference type="STRING" id="6216.A0A0R3SHY5"/>
<name>A0A0R3SHY5_HYMDI</name>
<evidence type="ECO:0000313" key="3">
    <source>
        <dbReference type="WBParaSite" id="HDID_0000455001-mRNA-1"/>
    </source>
</evidence>
<dbReference type="OrthoDB" id="7758825at2759"/>
<reference evidence="3" key="1">
    <citation type="submission" date="2017-02" db="UniProtKB">
        <authorList>
            <consortium name="WormBaseParasite"/>
        </authorList>
    </citation>
    <scope>IDENTIFICATION</scope>
</reference>
<dbReference type="PANTHER" id="PTHR37984:SF5">
    <property type="entry name" value="PROTEIN NYNRIN-LIKE"/>
    <property type="match status" value="1"/>
</dbReference>
<dbReference type="InterPro" id="IPR012337">
    <property type="entry name" value="RNaseH-like_sf"/>
</dbReference>
<evidence type="ECO:0000313" key="2">
    <source>
        <dbReference type="Proteomes" id="UP000274504"/>
    </source>
</evidence>
<dbReference type="SUPFAM" id="SSF53098">
    <property type="entry name" value="Ribonuclease H-like"/>
    <property type="match status" value="1"/>
</dbReference>
<dbReference type="Proteomes" id="UP000274504">
    <property type="component" value="Unassembled WGS sequence"/>
</dbReference>
<accession>A0A0R3SHY5</accession>
<gene>
    <name evidence="1" type="ORF">HDID_LOCUS4548</name>
</gene>
<sequence length="158" mass="18196">MSLIDTSLAGPILPISYLILVDSYSKWPEVITIKSDTTGTIISLHQVFTNYGVPKVIVFRNVTQFSSTRLEDFVFRNRTTLHAGVQICMRCRKNLLSRYTALTSKPKTEPTEIYLNIVSLRNPETPKTQFNHQSDLYSGHFRRHPMFKHMDGEVFKKS</sequence>
<dbReference type="GO" id="GO:0003676">
    <property type="term" value="F:nucleic acid binding"/>
    <property type="evidence" value="ECO:0007669"/>
    <property type="project" value="InterPro"/>
</dbReference>
<dbReference type="WBParaSite" id="HDID_0000455001-mRNA-1">
    <property type="protein sequence ID" value="HDID_0000455001-mRNA-1"/>
    <property type="gene ID" value="HDID_0000455001"/>
</dbReference>
<dbReference type="AlphaFoldDB" id="A0A0R3SHY5"/>
<protein>
    <submittedName>
        <fullName evidence="3">Integrase catalytic domain-containing protein</fullName>
    </submittedName>
</protein>